<comment type="caution">
    <text evidence="2">The sequence shown here is derived from an EMBL/GenBank/DDBJ whole genome shotgun (WGS) entry which is preliminary data.</text>
</comment>
<feature type="transmembrane region" description="Helical" evidence="1">
    <location>
        <begin position="6"/>
        <end position="28"/>
    </location>
</feature>
<evidence type="ECO:0000313" key="3">
    <source>
        <dbReference type="Proteomes" id="UP000266441"/>
    </source>
</evidence>
<sequence>MDIIDILIPLGFILMFVSIIVIVSLAQLRQKKYTLEKLSKFNFDKVKIRFNQSSVGKGTIVGGMPIKAEMYISDDLFLITPKEKGYFNGMFNLNLPVIFIKSENQKQEINLNNIVVPDKVQISTWNSISIKYQKSLIGNIKYSIQINLLDKNDIEKINKLKNWL</sequence>
<keyword evidence="1" id="KW-0472">Membrane</keyword>
<dbReference type="EMBL" id="QWET01000046">
    <property type="protein sequence ID" value="RIH62732.1"/>
    <property type="molecule type" value="Genomic_DNA"/>
</dbReference>
<gene>
    <name evidence="2" type="ORF">D1164_23410</name>
</gene>
<dbReference type="Proteomes" id="UP000266441">
    <property type="component" value="Unassembled WGS sequence"/>
</dbReference>
<accession>A0A399CVU9</accession>
<evidence type="ECO:0000256" key="1">
    <source>
        <dbReference type="SAM" id="Phobius"/>
    </source>
</evidence>
<dbReference type="AlphaFoldDB" id="A0A399CVU9"/>
<keyword evidence="3" id="KW-1185">Reference proteome</keyword>
<protein>
    <submittedName>
        <fullName evidence="2">Uncharacterized protein</fullName>
    </submittedName>
</protein>
<organism evidence="2 3">
    <name type="scientific">Mariniphaga sediminis</name>
    <dbReference type="NCBI Taxonomy" id="1628158"/>
    <lineage>
        <taxon>Bacteria</taxon>
        <taxon>Pseudomonadati</taxon>
        <taxon>Bacteroidota</taxon>
        <taxon>Bacteroidia</taxon>
        <taxon>Marinilabiliales</taxon>
        <taxon>Prolixibacteraceae</taxon>
        <taxon>Mariniphaga</taxon>
    </lineage>
</organism>
<proteinExistence type="predicted"/>
<evidence type="ECO:0000313" key="2">
    <source>
        <dbReference type="EMBL" id="RIH62732.1"/>
    </source>
</evidence>
<keyword evidence="1" id="KW-1133">Transmembrane helix</keyword>
<keyword evidence="1" id="KW-0812">Transmembrane</keyword>
<name>A0A399CVU9_9BACT</name>
<dbReference type="RefSeq" id="WP_119352330.1">
    <property type="nucleotide sequence ID" value="NZ_QWET01000046.1"/>
</dbReference>
<reference evidence="2 3" key="1">
    <citation type="journal article" date="2015" name="Int. J. Syst. Evol. Microbiol.">
        <title>Mariniphaga sediminis sp. nov., isolated from coastal sediment.</title>
        <authorList>
            <person name="Wang F.Q."/>
            <person name="Shen Q.Y."/>
            <person name="Chen G.J."/>
            <person name="Du Z.J."/>
        </authorList>
    </citation>
    <scope>NUCLEOTIDE SEQUENCE [LARGE SCALE GENOMIC DNA]</scope>
    <source>
        <strain evidence="2 3">SY21</strain>
    </source>
</reference>